<proteinExistence type="predicted"/>
<dbReference type="Proteomes" id="UP000006898">
    <property type="component" value="Chromosome"/>
</dbReference>
<accession>D5MEQ2</accession>
<dbReference type="KEGG" id="mox:DAMO_1171"/>
<dbReference type="HOGENOM" id="CLU_1243449_0_0_0"/>
<evidence type="ECO:0000256" key="1">
    <source>
        <dbReference type="SAM" id="MobiDB-lite"/>
    </source>
</evidence>
<reference evidence="2 3" key="1">
    <citation type="journal article" date="2010" name="Nature">
        <title>Nitrite-driven anaerobic methane oxidation by oxygenic bacteria.</title>
        <authorList>
            <person name="Ettwig K.F."/>
            <person name="Butler M.K."/>
            <person name="Le Paslier D."/>
            <person name="Pelletier E."/>
            <person name="Mangenot S."/>
            <person name="Kuypers M.M.M."/>
            <person name="Schreiber F."/>
            <person name="Dutilh B.E."/>
            <person name="Zedelius J."/>
            <person name="de Beer D."/>
            <person name="Gloerich J."/>
            <person name="Wessels H.J.C.T."/>
            <person name="van Allen T."/>
            <person name="Luesken F."/>
            <person name="Wu M."/>
            <person name="van de Pas-Schoonen K.T."/>
            <person name="Op den Camp H.J.M."/>
            <person name="Janssen-Megens E.M."/>
            <person name="Francoijs K-J."/>
            <person name="Stunnenberg H."/>
            <person name="Weissenbach J."/>
            <person name="Jetten M.S.M."/>
            <person name="Strous M."/>
        </authorList>
    </citation>
    <scope>NUCLEOTIDE SEQUENCE [LARGE SCALE GENOMIC DNA]</scope>
</reference>
<organism evidence="2 3">
    <name type="scientific">Methylomirabilis oxygeniifera</name>
    <dbReference type="NCBI Taxonomy" id="671143"/>
    <lineage>
        <taxon>Bacteria</taxon>
        <taxon>Candidatus Methylomirabilota</taxon>
        <taxon>Candidatus Methylomirabilia</taxon>
        <taxon>Candidatus Methylomirabilales</taxon>
        <taxon>Candidatus Methylomirabilaceae</taxon>
        <taxon>Candidatus Methylomirabilis</taxon>
    </lineage>
</organism>
<gene>
    <name evidence="2" type="ORF">DAMO_1171</name>
</gene>
<feature type="compositionally biased region" description="Basic and acidic residues" evidence="1">
    <location>
        <begin position="182"/>
        <end position="204"/>
    </location>
</feature>
<dbReference type="EMBL" id="FP565575">
    <property type="protein sequence ID" value="CBE68231.1"/>
    <property type="molecule type" value="Genomic_DNA"/>
</dbReference>
<feature type="region of interest" description="Disordered" evidence="1">
    <location>
        <begin position="182"/>
        <end position="222"/>
    </location>
</feature>
<name>D5MEQ2_METO1</name>
<evidence type="ECO:0000313" key="2">
    <source>
        <dbReference type="EMBL" id="CBE68231.1"/>
    </source>
</evidence>
<evidence type="ECO:0000313" key="3">
    <source>
        <dbReference type="Proteomes" id="UP000006898"/>
    </source>
</evidence>
<protein>
    <submittedName>
        <fullName evidence="2">Uncharacterized protein</fullName>
    </submittedName>
</protein>
<dbReference type="AlphaFoldDB" id="D5MEQ2"/>
<sequence>MRYAISELCQHPVMKQSALAPAFRRCYDSQRPRFGSYYRDPMLPQKLSKTLAIDTLDRRPLGKFRNLFGKEAGCDEDALQCAFSAHRIAQSNNPDGGDRHFRRGQDATDDVAAAGDRLGVDRDDVDLPVSVAMAARDRQARLLQKADAEALKLLRRESFQLLLLGAPGLIVGLFSSHRRGGTIEEKDQAQTEQDGSRHQNEHAPRSSRTVDTQADGPWGVRL</sequence>